<dbReference type="Gene3D" id="3.40.50.300">
    <property type="entry name" value="P-loop containing nucleotide triphosphate hydrolases"/>
    <property type="match status" value="1"/>
</dbReference>
<sequence>MAPRRLPPPYHLRSKVTSLEERFKRLNVESEDKHFRKFSQSVPPRLVERYLEILEELFKHFRVAPGNLELGALTLKVATGVIILAWDKISSAFGAKENKSIEDKFVELAFLRRYPDYYENEQIDWEARASIFSVSLDQGRSILERATEPSTVAVDVVRKGYLSDYVGRDEIVTPILSTLNENASSWRPEEYHAPYTSLIGPTMIGKTRLLMELADEICVVYICLRLPNSSGEPKRSQLATEMLETPLGADLEVYYVQLITAILSVTIKFFQSASKRKDRKELFRAWYQHHNSPNTKFYSNVQSELKRLTGKNDAVHQLILAAEKLGKTHILKSSPLKVLLAIDEANTLLDKPKNRTVSSENQSEEPPLFRFFRRALRNVPDSSGFFAILVDTNSCVANFSPRTEDDPSCRSIGTRAEPFKLYPPIYELRTMDRMVPADPPRSWAELFLPERLCSYGVPFFGSYLKTKMRANLSVAVDKMARFALNKLLCSFKEGPIKITESRALALLGPTIGVPLHGQARLNSQLMASHAAHCGYIDANRDSQYAFYPSQPIYALAANYYLQTNEDVLISCINSLTAVLSQGDVGPGDAGEIASRIILLCAMNKTAADMKTAKETSADLIGVKHISFPDPVPVIKFLETLTGISAHELPLGSIDANHKRKLLEHGMMFWNHFMHFSERPTTESMLECLHRGLALQCRSNQEAFDQVLTIYLKDQFEDELDEANVTFCGIQVKNRKYDSELKNSQGKMNPEKAKIEIKEKTNPYLSLYFTLQNTPPKKKENYKRQDNYKLPSNGPPDYRQASLVFYGLDSFHFLSPGLKEALKQLIDIRTDLVSRHGKRKQGLDYVTDFFLRSTARRLN</sequence>
<evidence type="ECO:0000313" key="1">
    <source>
        <dbReference type="EMBL" id="KAA1069366.1"/>
    </source>
</evidence>
<protein>
    <submittedName>
        <fullName evidence="1">Uncharacterized protein</fullName>
    </submittedName>
</protein>
<dbReference type="OMA" id="YICERHE"/>
<name>A0A5B0LZ44_PUCGR</name>
<dbReference type="AlphaFoldDB" id="A0A5B0LZ44"/>
<dbReference type="PANTHER" id="PTHR33266">
    <property type="entry name" value="CHROMOSOME 15, WHOLE GENOME SHOTGUN SEQUENCE"/>
    <property type="match status" value="1"/>
</dbReference>
<gene>
    <name evidence="1" type="ORF">PGT21_022307</name>
</gene>
<dbReference type="OrthoDB" id="2496194at2759"/>
<keyword evidence="2" id="KW-1185">Reference proteome</keyword>
<proteinExistence type="predicted"/>
<dbReference type="Proteomes" id="UP000324748">
    <property type="component" value="Unassembled WGS sequence"/>
</dbReference>
<evidence type="ECO:0000313" key="2">
    <source>
        <dbReference type="Proteomes" id="UP000324748"/>
    </source>
</evidence>
<accession>A0A5B0LZ44</accession>
<dbReference type="EMBL" id="VSWC01000183">
    <property type="protein sequence ID" value="KAA1069366.1"/>
    <property type="molecule type" value="Genomic_DNA"/>
</dbReference>
<reference evidence="1 2" key="1">
    <citation type="submission" date="2019-05" db="EMBL/GenBank/DDBJ databases">
        <title>Emergence of the Ug99 lineage of the wheat stem rust pathogen through somatic hybridization.</title>
        <authorList>
            <person name="Li F."/>
            <person name="Upadhyaya N.M."/>
            <person name="Sperschneider J."/>
            <person name="Matny O."/>
            <person name="Nguyen-Phuc H."/>
            <person name="Mago R."/>
            <person name="Raley C."/>
            <person name="Miller M.E."/>
            <person name="Silverstein K.A.T."/>
            <person name="Henningsen E."/>
            <person name="Hirsch C.D."/>
            <person name="Visser B."/>
            <person name="Pretorius Z.A."/>
            <person name="Steffenson B.J."/>
            <person name="Schwessinger B."/>
            <person name="Dodds P.N."/>
            <person name="Figueroa M."/>
        </authorList>
    </citation>
    <scope>NUCLEOTIDE SEQUENCE [LARGE SCALE GENOMIC DNA]</scope>
    <source>
        <strain evidence="1">21-0</strain>
    </source>
</reference>
<dbReference type="PANTHER" id="PTHR33266:SF1">
    <property type="entry name" value="F-BOX DOMAIN-CONTAINING PROTEIN"/>
    <property type="match status" value="1"/>
</dbReference>
<organism evidence="1 2">
    <name type="scientific">Puccinia graminis f. sp. tritici</name>
    <dbReference type="NCBI Taxonomy" id="56615"/>
    <lineage>
        <taxon>Eukaryota</taxon>
        <taxon>Fungi</taxon>
        <taxon>Dikarya</taxon>
        <taxon>Basidiomycota</taxon>
        <taxon>Pucciniomycotina</taxon>
        <taxon>Pucciniomycetes</taxon>
        <taxon>Pucciniales</taxon>
        <taxon>Pucciniaceae</taxon>
        <taxon>Puccinia</taxon>
    </lineage>
</organism>
<dbReference type="InterPro" id="IPR027417">
    <property type="entry name" value="P-loop_NTPase"/>
</dbReference>
<comment type="caution">
    <text evidence="1">The sequence shown here is derived from an EMBL/GenBank/DDBJ whole genome shotgun (WGS) entry which is preliminary data.</text>
</comment>